<proteinExistence type="inferred from homology"/>
<dbReference type="SUPFAM" id="SSF54695">
    <property type="entry name" value="POZ domain"/>
    <property type="match status" value="1"/>
</dbReference>
<reference evidence="7" key="1">
    <citation type="submission" date="2020-01" db="EMBL/GenBank/DDBJ databases">
        <title>Genome sequence of Kobresia littledalei, the first chromosome-level genome in the family Cyperaceae.</title>
        <authorList>
            <person name="Qu G."/>
        </authorList>
    </citation>
    <scope>NUCLEOTIDE SEQUENCE</scope>
    <source>
        <strain evidence="7">C.B.Clarke</strain>
        <tissue evidence="7">Leaf</tissue>
    </source>
</reference>
<gene>
    <name evidence="7" type="ORF">FCM35_KLT07877</name>
</gene>
<name>A0A833V6G2_9POAL</name>
<keyword evidence="4" id="KW-0175">Coiled coil</keyword>
<feature type="domain" description="BTB" evidence="5">
    <location>
        <begin position="49"/>
        <end position="119"/>
    </location>
</feature>
<dbReference type="GO" id="GO:0016567">
    <property type="term" value="P:protein ubiquitination"/>
    <property type="evidence" value="ECO:0007669"/>
    <property type="project" value="UniProtKB-UniPathway"/>
</dbReference>
<dbReference type="InterPro" id="IPR027356">
    <property type="entry name" value="NPH3_dom"/>
</dbReference>
<accession>A0A833V6G2</accession>
<dbReference type="OrthoDB" id="624345at2759"/>
<comment type="caution">
    <text evidence="7">The sequence shown here is derived from an EMBL/GenBank/DDBJ whole genome shotgun (WGS) entry which is preliminary data.</text>
</comment>
<evidence type="ECO:0000313" key="8">
    <source>
        <dbReference type="Proteomes" id="UP000623129"/>
    </source>
</evidence>
<dbReference type="Gene3D" id="3.30.710.10">
    <property type="entry name" value="Potassium Channel Kv1.1, Chain A"/>
    <property type="match status" value="1"/>
</dbReference>
<evidence type="ECO:0000256" key="1">
    <source>
        <dbReference type="ARBA" id="ARBA00004906"/>
    </source>
</evidence>
<dbReference type="AlphaFoldDB" id="A0A833V6G2"/>
<dbReference type="Proteomes" id="UP000623129">
    <property type="component" value="Unassembled WGS sequence"/>
</dbReference>
<dbReference type="PANTHER" id="PTHR32370">
    <property type="entry name" value="OS12G0117600 PROTEIN"/>
    <property type="match status" value="1"/>
</dbReference>
<dbReference type="InterPro" id="IPR011333">
    <property type="entry name" value="SKP1/BTB/POZ_sf"/>
</dbReference>
<dbReference type="InterPro" id="IPR043454">
    <property type="entry name" value="NPH3/RPT2-like"/>
</dbReference>
<dbReference type="EMBL" id="SWLB01000018">
    <property type="protein sequence ID" value="KAF3326247.1"/>
    <property type="molecule type" value="Genomic_DNA"/>
</dbReference>
<dbReference type="SMART" id="SM00225">
    <property type="entry name" value="BTB"/>
    <property type="match status" value="1"/>
</dbReference>
<comment type="pathway">
    <text evidence="1">Protein modification; protein ubiquitination.</text>
</comment>
<evidence type="ECO:0000256" key="3">
    <source>
        <dbReference type="PROSITE-ProRule" id="PRU00982"/>
    </source>
</evidence>
<evidence type="ECO:0000259" key="5">
    <source>
        <dbReference type="PROSITE" id="PS50097"/>
    </source>
</evidence>
<evidence type="ECO:0000256" key="2">
    <source>
        <dbReference type="ARBA" id="ARBA00022786"/>
    </source>
</evidence>
<evidence type="ECO:0000256" key="4">
    <source>
        <dbReference type="SAM" id="Coils"/>
    </source>
</evidence>
<feature type="domain" description="NPH3" evidence="6">
    <location>
        <begin position="230"/>
        <end position="506"/>
    </location>
</feature>
<comment type="similarity">
    <text evidence="3">Belongs to the NPH3 family.</text>
</comment>
<dbReference type="Pfam" id="PF00651">
    <property type="entry name" value="BTB"/>
    <property type="match status" value="1"/>
</dbReference>
<dbReference type="Pfam" id="PF03000">
    <property type="entry name" value="NPH3"/>
    <property type="match status" value="1"/>
</dbReference>
<keyword evidence="8" id="KW-1185">Reference proteome</keyword>
<organism evidence="7 8">
    <name type="scientific">Carex littledalei</name>
    <dbReference type="NCBI Taxonomy" id="544730"/>
    <lineage>
        <taxon>Eukaryota</taxon>
        <taxon>Viridiplantae</taxon>
        <taxon>Streptophyta</taxon>
        <taxon>Embryophyta</taxon>
        <taxon>Tracheophyta</taxon>
        <taxon>Spermatophyta</taxon>
        <taxon>Magnoliopsida</taxon>
        <taxon>Liliopsida</taxon>
        <taxon>Poales</taxon>
        <taxon>Cyperaceae</taxon>
        <taxon>Cyperoideae</taxon>
        <taxon>Cariceae</taxon>
        <taxon>Carex</taxon>
        <taxon>Carex subgen. Euthyceras</taxon>
    </lineage>
</organism>
<dbReference type="PROSITE" id="PS50097">
    <property type="entry name" value="BTB"/>
    <property type="match status" value="1"/>
</dbReference>
<dbReference type="PROSITE" id="PS51649">
    <property type="entry name" value="NPH3"/>
    <property type="match status" value="1"/>
</dbReference>
<evidence type="ECO:0000313" key="7">
    <source>
        <dbReference type="EMBL" id="KAF3326247.1"/>
    </source>
</evidence>
<sequence>MLGYTLHCMCPCAAFDLMHLRAYRFRGEKFGRAFLRIYNCRKCTTCLESDVLIEVTGFSFCLHKFPLINCSPVLRKLISKYSYDEINVCTFALHEIPGGARSFELMAKFCYGEKIELTSSNAVPLLCAAHYLDMTEDYLEGNLVTQTESFLSEIILSNWKETIIALLSCETVFHYANELDIISACLDSLAYKVVYGKSSYPHLQQKMSWNGIAYMDQTPPNLLGSGSSFDWWFDDISLLSLHLFKRFIGLLGAKGHDPVIISNAVIYYAGKYQPGLNPNSTGNWPIDQRMFLEEIVSLLPVQKGVTSTKFLFSVLNTSLMLNSNVKCIESLEKRIGAQLEESTMEDLLVPNLCFAEEKVYDISCIQRIIEQFVKENFHVSEVACNSAGDKCLTEADSKQFAKIEALAKLVNEYLLKISTDTKLTFQQFQSLASAIPTGMRPSDDEFYRAINSYIEYNPQLSDEQKEQLCQLIDIKNLSEDVCREVVQNEKLPLRVTVKALFFEMRHLKRSLIELETDDGIQTVTGTETGNEIDSVEGRDLVTRCGQLQKECQNLKKEMKRIKKAKKVKKANITWGSFFVNKFCSGGRVVKALLAAPNQL</sequence>
<dbReference type="InterPro" id="IPR000210">
    <property type="entry name" value="BTB/POZ_dom"/>
</dbReference>
<protein>
    <submittedName>
        <fullName evidence="7">BTB/POZ domain-containing protein</fullName>
    </submittedName>
</protein>
<feature type="coiled-coil region" evidence="4">
    <location>
        <begin position="544"/>
        <end position="571"/>
    </location>
</feature>
<dbReference type="UniPathway" id="UPA00143"/>
<keyword evidence="2" id="KW-0833">Ubl conjugation pathway</keyword>
<evidence type="ECO:0000259" key="6">
    <source>
        <dbReference type="PROSITE" id="PS51649"/>
    </source>
</evidence>